<evidence type="ECO:0000256" key="6">
    <source>
        <dbReference type="ARBA" id="ARBA00023033"/>
    </source>
</evidence>
<organism evidence="10 11">
    <name type="scientific">Pleomassaria siparia CBS 279.74</name>
    <dbReference type="NCBI Taxonomy" id="1314801"/>
    <lineage>
        <taxon>Eukaryota</taxon>
        <taxon>Fungi</taxon>
        <taxon>Dikarya</taxon>
        <taxon>Ascomycota</taxon>
        <taxon>Pezizomycotina</taxon>
        <taxon>Dothideomycetes</taxon>
        <taxon>Pleosporomycetidae</taxon>
        <taxon>Pleosporales</taxon>
        <taxon>Pleomassariaceae</taxon>
        <taxon>Pleomassaria</taxon>
    </lineage>
</organism>
<dbReference type="AlphaFoldDB" id="A0A6G1K8M4"/>
<gene>
    <name evidence="10" type="ORF">K504DRAFT_534307</name>
</gene>
<dbReference type="GO" id="GO:0004497">
    <property type="term" value="F:monooxygenase activity"/>
    <property type="evidence" value="ECO:0007669"/>
    <property type="project" value="UniProtKB-KW"/>
</dbReference>
<dbReference type="InterPro" id="IPR001128">
    <property type="entry name" value="Cyt_P450"/>
</dbReference>
<feature type="binding site" description="axial binding residue" evidence="7">
    <location>
        <position position="458"/>
    </location>
    <ligand>
        <name>heme</name>
        <dbReference type="ChEBI" id="CHEBI:30413"/>
    </ligand>
    <ligandPart>
        <name>Fe</name>
        <dbReference type="ChEBI" id="CHEBI:18248"/>
    </ligandPart>
</feature>
<dbReference type="CDD" id="cd11062">
    <property type="entry name" value="CYP58-like"/>
    <property type="match status" value="1"/>
</dbReference>
<dbReference type="Gene3D" id="1.10.630.10">
    <property type="entry name" value="Cytochrome P450"/>
    <property type="match status" value="1"/>
</dbReference>
<dbReference type="InterPro" id="IPR050121">
    <property type="entry name" value="Cytochrome_P450_monoxygenase"/>
</dbReference>
<keyword evidence="3 7" id="KW-0479">Metal-binding</keyword>
<evidence type="ECO:0000256" key="1">
    <source>
        <dbReference type="ARBA" id="ARBA00001971"/>
    </source>
</evidence>
<keyword evidence="6 8" id="KW-0503">Monooxygenase</keyword>
<dbReference type="GO" id="GO:0016705">
    <property type="term" value="F:oxidoreductase activity, acting on paired donors, with incorporation or reduction of molecular oxygen"/>
    <property type="evidence" value="ECO:0007669"/>
    <property type="project" value="InterPro"/>
</dbReference>
<dbReference type="OrthoDB" id="3945418at2759"/>
<dbReference type="PANTHER" id="PTHR24305:SF157">
    <property type="entry name" value="N-ACETYLTRYPTOPHAN 6-HYDROXYLASE IVOC-RELATED"/>
    <property type="match status" value="1"/>
</dbReference>
<dbReference type="Proteomes" id="UP000799428">
    <property type="component" value="Unassembled WGS sequence"/>
</dbReference>
<keyword evidence="5 7" id="KW-0408">Iron</keyword>
<comment type="cofactor">
    <cofactor evidence="1 7">
        <name>heme</name>
        <dbReference type="ChEBI" id="CHEBI:30413"/>
    </cofactor>
</comment>
<keyword evidence="9" id="KW-0812">Transmembrane</keyword>
<evidence type="ECO:0000256" key="5">
    <source>
        <dbReference type="ARBA" id="ARBA00023004"/>
    </source>
</evidence>
<dbReference type="SUPFAM" id="SSF48264">
    <property type="entry name" value="Cytochrome P450"/>
    <property type="match status" value="1"/>
</dbReference>
<dbReference type="InterPro" id="IPR036396">
    <property type="entry name" value="Cyt_P450_sf"/>
</dbReference>
<name>A0A6G1K8M4_9PLEO</name>
<dbReference type="InterPro" id="IPR002403">
    <property type="entry name" value="Cyt_P450_E_grp-IV"/>
</dbReference>
<dbReference type="GO" id="GO:0005506">
    <property type="term" value="F:iron ion binding"/>
    <property type="evidence" value="ECO:0007669"/>
    <property type="project" value="InterPro"/>
</dbReference>
<evidence type="ECO:0000256" key="8">
    <source>
        <dbReference type="RuleBase" id="RU000461"/>
    </source>
</evidence>
<dbReference type="Pfam" id="PF00067">
    <property type="entry name" value="p450"/>
    <property type="match status" value="1"/>
</dbReference>
<reference evidence="10" key="1">
    <citation type="journal article" date="2020" name="Stud. Mycol.">
        <title>101 Dothideomycetes genomes: a test case for predicting lifestyles and emergence of pathogens.</title>
        <authorList>
            <person name="Haridas S."/>
            <person name="Albert R."/>
            <person name="Binder M."/>
            <person name="Bloem J."/>
            <person name="Labutti K."/>
            <person name="Salamov A."/>
            <person name="Andreopoulos B."/>
            <person name="Baker S."/>
            <person name="Barry K."/>
            <person name="Bills G."/>
            <person name="Bluhm B."/>
            <person name="Cannon C."/>
            <person name="Castanera R."/>
            <person name="Culley D."/>
            <person name="Daum C."/>
            <person name="Ezra D."/>
            <person name="Gonzalez J."/>
            <person name="Henrissat B."/>
            <person name="Kuo A."/>
            <person name="Liang C."/>
            <person name="Lipzen A."/>
            <person name="Lutzoni F."/>
            <person name="Magnuson J."/>
            <person name="Mondo S."/>
            <person name="Nolan M."/>
            <person name="Ohm R."/>
            <person name="Pangilinan J."/>
            <person name="Park H.-J."/>
            <person name="Ramirez L."/>
            <person name="Alfaro M."/>
            <person name="Sun H."/>
            <person name="Tritt A."/>
            <person name="Yoshinaga Y."/>
            <person name="Zwiers L.-H."/>
            <person name="Turgeon B."/>
            <person name="Goodwin S."/>
            <person name="Spatafora J."/>
            <person name="Crous P."/>
            <person name="Grigoriev I."/>
        </authorList>
    </citation>
    <scope>NUCLEOTIDE SEQUENCE</scope>
    <source>
        <strain evidence="10">CBS 279.74</strain>
    </source>
</reference>
<feature type="transmembrane region" description="Helical" evidence="9">
    <location>
        <begin position="9"/>
        <end position="32"/>
    </location>
</feature>
<evidence type="ECO:0000313" key="11">
    <source>
        <dbReference type="Proteomes" id="UP000799428"/>
    </source>
</evidence>
<dbReference type="EMBL" id="MU005771">
    <property type="protein sequence ID" value="KAF2708717.1"/>
    <property type="molecule type" value="Genomic_DNA"/>
</dbReference>
<evidence type="ECO:0000256" key="2">
    <source>
        <dbReference type="ARBA" id="ARBA00010617"/>
    </source>
</evidence>
<dbReference type="PROSITE" id="PS00086">
    <property type="entry name" value="CYTOCHROME_P450"/>
    <property type="match status" value="1"/>
</dbReference>
<keyword evidence="9" id="KW-0472">Membrane</keyword>
<evidence type="ECO:0000313" key="10">
    <source>
        <dbReference type="EMBL" id="KAF2708717.1"/>
    </source>
</evidence>
<accession>A0A6G1K8M4</accession>
<keyword evidence="7 8" id="KW-0349">Heme</keyword>
<evidence type="ECO:0000256" key="7">
    <source>
        <dbReference type="PIRSR" id="PIRSR602403-1"/>
    </source>
</evidence>
<sequence length="520" mass="59850">MSRTDGKLCLLAFAIFCALLIRYLYIIIWRLYFSPVAKFPGPKLAAITSLYEFYYDFVKKGRYCYEIERMHKVYGPIVRINPRELSICDSDYYDKLYVGGYVRPTEIDAQFVSGIGFERTFFLTVPHALHRKLRKPFEPYFSCVGVMRIEGLINDCARKLMKRFEDLKDSERVVRLDHAMLAYTGDVVGHICVDNPKELIADENFAPEWYNLHHSMVRCIPLLQQIPWAINILKKIPRGLVQWIDPKFDAFSAWAEAANKHIEEVVMEKRTMTAKRPADLGGKMTVFRQLVNDDTLDDSEWSSKRLSMEAQILMGAGSVSPARTLHFITFFLLSNEPMRKRLELELTDIMVDWPASPPKWAQLEKLPYLQAVIKEGLRHSYGTMHRLPRISACNLQYKEWTIPSGVPVGMTAYLQHTDLGVFPNPFEFKPDRWLGPDTNASRQMHRNLVPFSRGSRNCIGMHLAYAEVTLLLAALFRPGAPRMELFETDETDVIAAHDYIVPLPRLDSKGVRVVIRSKAS</sequence>
<keyword evidence="11" id="KW-1185">Reference proteome</keyword>
<protein>
    <submittedName>
        <fullName evidence="10">Cytochrome P450</fullName>
    </submittedName>
</protein>
<dbReference type="InterPro" id="IPR017972">
    <property type="entry name" value="Cyt_P450_CS"/>
</dbReference>
<evidence type="ECO:0000256" key="3">
    <source>
        <dbReference type="ARBA" id="ARBA00022723"/>
    </source>
</evidence>
<dbReference type="PRINTS" id="PR00465">
    <property type="entry name" value="EP450IV"/>
</dbReference>
<evidence type="ECO:0000256" key="9">
    <source>
        <dbReference type="SAM" id="Phobius"/>
    </source>
</evidence>
<keyword evidence="4 8" id="KW-0560">Oxidoreductase</keyword>
<evidence type="ECO:0000256" key="4">
    <source>
        <dbReference type="ARBA" id="ARBA00023002"/>
    </source>
</evidence>
<keyword evidence="9" id="KW-1133">Transmembrane helix</keyword>
<comment type="similarity">
    <text evidence="2 8">Belongs to the cytochrome P450 family.</text>
</comment>
<dbReference type="GO" id="GO:0020037">
    <property type="term" value="F:heme binding"/>
    <property type="evidence" value="ECO:0007669"/>
    <property type="project" value="InterPro"/>
</dbReference>
<dbReference type="PANTHER" id="PTHR24305">
    <property type="entry name" value="CYTOCHROME P450"/>
    <property type="match status" value="1"/>
</dbReference>
<proteinExistence type="inferred from homology"/>